<protein>
    <submittedName>
        <fullName evidence="2">Uncharacterized protein</fullName>
    </submittedName>
</protein>
<feature type="transmembrane region" description="Helical" evidence="1">
    <location>
        <begin position="127"/>
        <end position="147"/>
    </location>
</feature>
<keyword evidence="1" id="KW-1133">Transmembrane helix</keyword>
<evidence type="ECO:0000313" key="2">
    <source>
        <dbReference type="EMBL" id="MBB4867130.1"/>
    </source>
</evidence>
<feature type="transmembrane region" description="Helical" evidence="1">
    <location>
        <begin position="91"/>
        <end position="115"/>
    </location>
</feature>
<dbReference type="Proteomes" id="UP000566995">
    <property type="component" value="Unassembled WGS sequence"/>
</dbReference>
<feature type="transmembrane region" description="Helical" evidence="1">
    <location>
        <begin position="36"/>
        <end position="54"/>
    </location>
</feature>
<dbReference type="EMBL" id="JACHLI010000036">
    <property type="protein sequence ID" value="MBB4867130.1"/>
    <property type="molecule type" value="Genomic_DNA"/>
</dbReference>
<accession>A0A7W7KQH8</accession>
<dbReference type="AlphaFoldDB" id="A0A7W7KQH8"/>
<evidence type="ECO:0000256" key="1">
    <source>
        <dbReference type="SAM" id="Phobius"/>
    </source>
</evidence>
<proteinExistence type="predicted"/>
<evidence type="ECO:0000313" key="3">
    <source>
        <dbReference type="Proteomes" id="UP000566995"/>
    </source>
</evidence>
<sequence length="168" mass="19377">MKPYAFFELACTVALAAYVPASIVIGVGLSIYMESGYWMLTTSLMVVAFQRFLWKAGFQYRLANLQFKWAVKHTGEWARLQSLAVTTWNLYLQWVVLTAFMTIPVLIFACLVEYFDLNKGRGIRYLMMPYWIVFFMSVAGTLATHWITVSITKSINERWARNQPGSDQ</sequence>
<keyword evidence="1" id="KW-0812">Transmembrane</keyword>
<dbReference type="RefSeq" id="WP_184596355.1">
    <property type="nucleotide sequence ID" value="NZ_JACHLI010000036.1"/>
</dbReference>
<reference evidence="2 3" key="1">
    <citation type="submission" date="2020-08" db="EMBL/GenBank/DDBJ databases">
        <title>Functional genomics of gut bacteria from endangered species of beetles.</title>
        <authorList>
            <person name="Carlos-Shanley C."/>
        </authorList>
    </citation>
    <scope>NUCLEOTIDE SEQUENCE [LARGE SCALE GENOMIC DNA]</scope>
    <source>
        <strain evidence="2 3">S00179</strain>
    </source>
</reference>
<comment type="caution">
    <text evidence="2">The sequence shown here is derived from an EMBL/GenBank/DDBJ whole genome shotgun (WGS) entry which is preliminary data.</text>
</comment>
<name>A0A7W7KQH8_PSENT</name>
<gene>
    <name evidence="2" type="ORF">HNP46_006041</name>
</gene>
<organism evidence="2 3">
    <name type="scientific">Pseudomonas nitroreducens</name>
    <dbReference type="NCBI Taxonomy" id="46680"/>
    <lineage>
        <taxon>Bacteria</taxon>
        <taxon>Pseudomonadati</taxon>
        <taxon>Pseudomonadota</taxon>
        <taxon>Gammaproteobacteria</taxon>
        <taxon>Pseudomonadales</taxon>
        <taxon>Pseudomonadaceae</taxon>
        <taxon>Pseudomonas</taxon>
    </lineage>
</organism>
<keyword evidence="1" id="KW-0472">Membrane</keyword>
<feature type="transmembrane region" description="Helical" evidence="1">
    <location>
        <begin position="6"/>
        <end position="29"/>
    </location>
</feature>